<dbReference type="InterPro" id="IPR000801">
    <property type="entry name" value="Esterase-like"/>
</dbReference>
<dbReference type="Pfam" id="PF00756">
    <property type="entry name" value="Esterase"/>
    <property type="match status" value="1"/>
</dbReference>
<evidence type="ECO:0008006" key="3">
    <source>
        <dbReference type="Google" id="ProtNLM"/>
    </source>
</evidence>
<keyword evidence="2" id="KW-1185">Reference proteome</keyword>
<dbReference type="RefSeq" id="WP_046369558.1">
    <property type="nucleotide sequence ID" value="NZ_BBWV01000002.1"/>
</dbReference>
<reference evidence="1 2" key="1">
    <citation type="submission" date="2015-04" db="EMBL/GenBank/DDBJ databases">
        <title>Whole genome shotgun sequence of Flavihumibacter petaseus NBRC 106054.</title>
        <authorList>
            <person name="Miyazawa S."/>
            <person name="Hosoyama A."/>
            <person name="Hashimoto M."/>
            <person name="Noguchi M."/>
            <person name="Tsuchikane K."/>
            <person name="Ohji S."/>
            <person name="Yamazoe A."/>
            <person name="Ichikawa N."/>
            <person name="Kimura A."/>
            <person name="Fujita N."/>
        </authorList>
    </citation>
    <scope>NUCLEOTIDE SEQUENCE [LARGE SCALE GENOMIC DNA]</scope>
    <source>
        <strain evidence="1 2">NBRC 106054</strain>
    </source>
</reference>
<dbReference type="EMBL" id="BBWV01000002">
    <property type="protein sequence ID" value="GAO43724.1"/>
    <property type="molecule type" value="Genomic_DNA"/>
</dbReference>
<dbReference type="OrthoDB" id="9775130at2"/>
<dbReference type="AlphaFoldDB" id="A0A0E9N1J6"/>
<accession>A0A0E9N1J6</accession>
<dbReference type="InterPro" id="IPR029058">
    <property type="entry name" value="AB_hydrolase_fold"/>
</dbReference>
<dbReference type="SUPFAM" id="SSF53474">
    <property type="entry name" value="alpha/beta-Hydrolases"/>
    <property type="match status" value="1"/>
</dbReference>
<organism evidence="1 2">
    <name type="scientific">Flavihumibacter petaseus NBRC 106054</name>
    <dbReference type="NCBI Taxonomy" id="1220578"/>
    <lineage>
        <taxon>Bacteria</taxon>
        <taxon>Pseudomonadati</taxon>
        <taxon>Bacteroidota</taxon>
        <taxon>Chitinophagia</taxon>
        <taxon>Chitinophagales</taxon>
        <taxon>Chitinophagaceae</taxon>
        <taxon>Flavihumibacter</taxon>
    </lineage>
</organism>
<dbReference type="Proteomes" id="UP000033121">
    <property type="component" value="Unassembled WGS sequence"/>
</dbReference>
<evidence type="ECO:0000313" key="2">
    <source>
        <dbReference type="Proteomes" id="UP000033121"/>
    </source>
</evidence>
<dbReference type="STRING" id="1220578.FPE01S_02_08300"/>
<proteinExistence type="predicted"/>
<sequence>MERQLTSWFSPALQKEMPMAVYGHYGMALLLIPTAAADYLEYERFQLIESIRPFIDAGRVKVFSIDSINRESWMNPAVEPRTQSIRHQQWNQYVFAEVIPFIRQHTSPDTMIIVSGASFGALHSANLFFRRPDLLNGCICMSGVYDLTEYTKGYFDEDVYYNSPAHYLPNLADHNILEQIRSSHHIHLLSGSGDHEDPDAARRLAGILYSKNIWYELDIWGHDIRHDWPTWRQMLPHYLGTRF</sequence>
<name>A0A0E9N1J6_9BACT</name>
<evidence type="ECO:0000313" key="1">
    <source>
        <dbReference type="EMBL" id="GAO43724.1"/>
    </source>
</evidence>
<comment type="caution">
    <text evidence="1">The sequence shown here is derived from an EMBL/GenBank/DDBJ whole genome shotgun (WGS) entry which is preliminary data.</text>
</comment>
<gene>
    <name evidence="1" type="ORF">FPE01S_02_08300</name>
</gene>
<dbReference type="Gene3D" id="3.40.50.1820">
    <property type="entry name" value="alpha/beta hydrolase"/>
    <property type="match status" value="1"/>
</dbReference>
<protein>
    <recommendedName>
        <fullName evidence="3">Esterase</fullName>
    </recommendedName>
</protein>